<evidence type="ECO:0000313" key="3">
    <source>
        <dbReference type="Proteomes" id="UP000704712"/>
    </source>
</evidence>
<evidence type="ECO:0000256" key="1">
    <source>
        <dbReference type="SAM" id="MobiDB-lite"/>
    </source>
</evidence>
<evidence type="ECO:0000313" key="2">
    <source>
        <dbReference type="EMBL" id="KAF4139896.1"/>
    </source>
</evidence>
<sequence>MDELNDVDLCESFSIPGPPESDHPALGANTEPAPLTTSSKKSKFGIWYKWSNEMTAELLRLHFADSDVKHRLKSVQPKTQTALS</sequence>
<organism evidence="2 3">
    <name type="scientific">Phytophthora infestans</name>
    <name type="common">Potato late blight agent</name>
    <name type="synonym">Botrytis infestans</name>
    <dbReference type="NCBI Taxonomy" id="4787"/>
    <lineage>
        <taxon>Eukaryota</taxon>
        <taxon>Sar</taxon>
        <taxon>Stramenopiles</taxon>
        <taxon>Oomycota</taxon>
        <taxon>Peronosporomycetes</taxon>
        <taxon>Peronosporales</taxon>
        <taxon>Peronosporaceae</taxon>
        <taxon>Phytophthora</taxon>
    </lineage>
</organism>
<comment type="caution">
    <text evidence="2">The sequence shown here is derived from an EMBL/GenBank/DDBJ whole genome shotgun (WGS) entry which is preliminary data.</text>
</comment>
<proteinExistence type="predicted"/>
<feature type="region of interest" description="Disordered" evidence="1">
    <location>
        <begin position="1"/>
        <end position="38"/>
    </location>
</feature>
<name>A0A8S9UHD2_PHYIN</name>
<dbReference type="AlphaFoldDB" id="A0A8S9UHD2"/>
<protein>
    <submittedName>
        <fullName evidence="2">Uncharacterized protein</fullName>
    </submittedName>
</protein>
<gene>
    <name evidence="2" type="ORF">GN958_ATG10885</name>
</gene>
<dbReference type="EMBL" id="JAACNO010001536">
    <property type="protein sequence ID" value="KAF4139896.1"/>
    <property type="molecule type" value="Genomic_DNA"/>
</dbReference>
<dbReference type="Proteomes" id="UP000704712">
    <property type="component" value="Unassembled WGS sequence"/>
</dbReference>
<accession>A0A8S9UHD2</accession>
<reference evidence="2" key="1">
    <citation type="submission" date="2020-03" db="EMBL/GenBank/DDBJ databases">
        <title>Hybrid Assembly of Korean Phytophthora infestans isolates.</title>
        <authorList>
            <person name="Prokchorchik M."/>
            <person name="Lee Y."/>
            <person name="Seo J."/>
            <person name="Cho J.-H."/>
            <person name="Park Y.-E."/>
            <person name="Jang D.-C."/>
            <person name="Im J.-S."/>
            <person name="Choi J.-G."/>
            <person name="Park H.-J."/>
            <person name="Lee G.-B."/>
            <person name="Lee Y.-G."/>
            <person name="Hong S.-Y."/>
            <person name="Cho K."/>
            <person name="Sohn K.H."/>
        </authorList>
    </citation>
    <scope>NUCLEOTIDE SEQUENCE</scope>
    <source>
        <strain evidence="2">KR_2_A2</strain>
    </source>
</reference>